<gene>
    <name evidence="9" type="ORF">Nepgr_008510</name>
</gene>
<feature type="compositionally biased region" description="Polar residues" evidence="7">
    <location>
        <begin position="321"/>
        <end position="332"/>
    </location>
</feature>
<reference evidence="9" key="1">
    <citation type="submission" date="2023-05" db="EMBL/GenBank/DDBJ databases">
        <title>Nepenthes gracilis genome sequencing.</title>
        <authorList>
            <person name="Fukushima K."/>
        </authorList>
    </citation>
    <scope>NUCLEOTIDE SEQUENCE</scope>
    <source>
        <strain evidence="9">SING2019-196</strain>
    </source>
</reference>
<sequence>MLENPVGAEISGERRENEGGGASVAAGEFRRQETVDIKAESGYPNSALNGNNRWPQQETMALLKIRSEMDFAFRDSVLKAPLWDEVSRKLGGLGYHRSGKKCKEKFENLYKYHRRSKRCQYTRSNGKAYRFFDQLEALDHHQISFPSSATETIIASTTMTAVETSPVLVNPQNAPENIIPCLIENLNASLVSGSSSTSSSSQDDFSEGGQKRKRKLMDIFEKITKSVLEKQEDLQKKFLEALEKCEHKRIAREEAWKAQEMARIKREQELLMQERSIAAAKDAAVVAFLQKVSEQGRSFVQVPEQPSGEEKSTSSEENNNVRNATQLCSPSSRWPKDEVEAFIRLRANMELQYQDHRSKGPLWEDVSAAMKRLGYDRSAKRCKEKWENINKYFRRVRESNKKPMDSKTCPYFQQLEALYQVKAKKCDNNSEDLGGNLRAEKSSS</sequence>
<feature type="region of interest" description="Disordered" evidence="7">
    <location>
        <begin position="1"/>
        <end position="27"/>
    </location>
</feature>
<comment type="caution">
    <text evidence="9">The sequence shown here is derived from an EMBL/GenBank/DDBJ whole genome shotgun (WGS) entry which is preliminary data.</text>
</comment>
<dbReference type="PANTHER" id="PTHR21654:SF14">
    <property type="entry name" value="TRIHELIX TRANSCRIPTION FACTOR GTL1-LIKE"/>
    <property type="match status" value="1"/>
</dbReference>
<dbReference type="Pfam" id="PF13837">
    <property type="entry name" value="Myb_DNA-bind_4"/>
    <property type="match status" value="2"/>
</dbReference>
<evidence type="ECO:0000256" key="2">
    <source>
        <dbReference type="ARBA" id="ARBA00022737"/>
    </source>
</evidence>
<dbReference type="PROSITE" id="PS50090">
    <property type="entry name" value="MYB_LIKE"/>
    <property type="match status" value="2"/>
</dbReference>
<evidence type="ECO:0000256" key="5">
    <source>
        <dbReference type="ARBA" id="ARBA00023163"/>
    </source>
</evidence>
<evidence type="ECO:0000256" key="4">
    <source>
        <dbReference type="ARBA" id="ARBA00023125"/>
    </source>
</evidence>
<dbReference type="PANTHER" id="PTHR21654">
    <property type="entry name" value="FI21293P1"/>
    <property type="match status" value="1"/>
</dbReference>
<keyword evidence="10" id="KW-1185">Reference proteome</keyword>
<dbReference type="SMART" id="SM00717">
    <property type="entry name" value="SANT"/>
    <property type="match status" value="2"/>
</dbReference>
<keyword evidence="6" id="KW-0539">Nucleus</keyword>
<name>A0AAD3S966_NEPGR</name>
<keyword evidence="4" id="KW-0238">DNA-binding</keyword>
<dbReference type="GO" id="GO:0005634">
    <property type="term" value="C:nucleus"/>
    <property type="evidence" value="ECO:0007669"/>
    <property type="project" value="UniProtKB-SubCell"/>
</dbReference>
<comment type="subcellular location">
    <subcellularLocation>
        <location evidence="1">Nucleus</location>
    </subcellularLocation>
</comment>
<dbReference type="GO" id="GO:0003677">
    <property type="term" value="F:DNA binding"/>
    <property type="evidence" value="ECO:0007669"/>
    <property type="project" value="UniProtKB-KW"/>
</dbReference>
<dbReference type="AlphaFoldDB" id="A0AAD3S966"/>
<dbReference type="InterPro" id="IPR001005">
    <property type="entry name" value="SANT/Myb"/>
</dbReference>
<keyword evidence="3" id="KW-0805">Transcription regulation</keyword>
<feature type="domain" description="Myb-like" evidence="8">
    <location>
        <begin position="332"/>
        <end position="390"/>
    </location>
</feature>
<dbReference type="EMBL" id="BSYO01000006">
    <property type="protein sequence ID" value="GMH06670.1"/>
    <property type="molecule type" value="Genomic_DNA"/>
</dbReference>
<dbReference type="CDD" id="cd12203">
    <property type="entry name" value="GT1"/>
    <property type="match status" value="2"/>
</dbReference>
<proteinExistence type="predicted"/>
<accession>A0AAD3S966</accession>
<dbReference type="Proteomes" id="UP001279734">
    <property type="component" value="Unassembled WGS sequence"/>
</dbReference>
<dbReference type="FunFam" id="1.10.10.60:FF:000061">
    <property type="entry name" value="Trihelix transcription factor GT-2"/>
    <property type="match status" value="1"/>
</dbReference>
<protein>
    <recommendedName>
        <fullName evidence="8">Myb-like domain-containing protein</fullName>
    </recommendedName>
</protein>
<feature type="region of interest" description="Disordered" evidence="7">
    <location>
        <begin position="299"/>
        <end position="332"/>
    </location>
</feature>
<evidence type="ECO:0000259" key="8">
    <source>
        <dbReference type="PROSITE" id="PS50090"/>
    </source>
</evidence>
<dbReference type="GO" id="GO:0006355">
    <property type="term" value="P:regulation of DNA-templated transcription"/>
    <property type="evidence" value="ECO:0007669"/>
    <property type="project" value="UniProtKB-ARBA"/>
</dbReference>
<keyword evidence="2" id="KW-0677">Repeat</keyword>
<evidence type="ECO:0000256" key="3">
    <source>
        <dbReference type="ARBA" id="ARBA00023015"/>
    </source>
</evidence>
<evidence type="ECO:0000256" key="6">
    <source>
        <dbReference type="ARBA" id="ARBA00023242"/>
    </source>
</evidence>
<evidence type="ECO:0000313" key="9">
    <source>
        <dbReference type="EMBL" id="GMH06670.1"/>
    </source>
</evidence>
<evidence type="ECO:0000256" key="1">
    <source>
        <dbReference type="ARBA" id="ARBA00004123"/>
    </source>
</evidence>
<dbReference type="InterPro" id="IPR044822">
    <property type="entry name" value="Myb_DNA-bind_4"/>
</dbReference>
<evidence type="ECO:0000313" key="10">
    <source>
        <dbReference type="Proteomes" id="UP001279734"/>
    </source>
</evidence>
<organism evidence="9 10">
    <name type="scientific">Nepenthes gracilis</name>
    <name type="common">Slender pitcher plant</name>
    <dbReference type="NCBI Taxonomy" id="150966"/>
    <lineage>
        <taxon>Eukaryota</taxon>
        <taxon>Viridiplantae</taxon>
        <taxon>Streptophyta</taxon>
        <taxon>Embryophyta</taxon>
        <taxon>Tracheophyta</taxon>
        <taxon>Spermatophyta</taxon>
        <taxon>Magnoliopsida</taxon>
        <taxon>eudicotyledons</taxon>
        <taxon>Gunneridae</taxon>
        <taxon>Pentapetalae</taxon>
        <taxon>Caryophyllales</taxon>
        <taxon>Nepenthaceae</taxon>
        <taxon>Nepenthes</taxon>
    </lineage>
</organism>
<keyword evidence="5" id="KW-0804">Transcription</keyword>
<feature type="domain" description="Myb-like" evidence="8">
    <location>
        <begin position="52"/>
        <end position="110"/>
    </location>
</feature>
<evidence type="ECO:0000256" key="7">
    <source>
        <dbReference type="SAM" id="MobiDB-lite"/>
    </source>
</evidence>
<dbReference type="FunFam" id="1.10.10.60:FF:000092">
    <property type="entry name" value="Trihelix transcription factor GT-2"/>
    <property type="match status" value="1"/>
</dbReference>
<dbReference type="Gene3D" id="1.10.10.60">
    <property type="entry name" value="Homeodomain-like"/>
    <property type="match status" value="2"/>
</dbReference>